<dbReference type="InterPro" id="IPR038247">
    <property type="entry name" value="Jag_N_dom_sf"/>
</dbReference>
<evidence type="ECO:0000313" key="9">
    <source>
        <dbReference type="EMBL" id="TFZ42441.1"/>
    </source>
</evidence>
<dbReference type="GO" id="GO:0003723">
    <property type="term" value="F:RNA binding"/>
    <property type="evidence" value="ECO:0007669"/>
    <property type="project" value="UniProtKB-UniRule"/>
</dbReference>
<dbReference type="InterPro" id="IPR034079">
    <property type="entry name" value="R3H_KhpB"/>
</dbReference>
<evidence type="ECO:0000313" key="8">
    <source>
        <dbReference type="EMBL" id="QCA27846.1"/>
    </source>
</evidence>
<comment type="caution">
    <text evidence="6">Lacks conserved residue(s) required for the propagation of feature annotation.</text>
</comment>
<keyword evidence="4 6" id="KW-0143">Chaperone</keyword>
<dbReference type="Pfam" id="PF01424">
    <property type="entry name" value="R3H"/>
    <property type="match status" value="1"/>
</dbReference>
<dbReference type="GO" id="GO:0005737">
    <property type="term" value="C:cytoplasm"/>
    <property type="evidence" value="ECO:0007669"/>
    <property type="project" value="UniProtKB-SubCell"/>
</dbReference>
<reference evidence="8 10" key="2">
    <citation type="journal article" date="2020" name="Int. J. Syst. Evol. Microbiol.">
        <title>Vagococcus xieshaowenii sp. nov., isolated from snow finch (Montifringilla taczanowskii) cloacal content.</title>
        <authorList>
            <person name="Ge Y."/>
            <person name="Yang J."/>
            <person name="Lai X.H."/>
            <person name="Zhang G."/>
            <person name="Jin D."/>
            <person name="Lu S."/>
            <person name="Wang B."/>
            <person name="Huang Y."/>
            <person name="Huang Y."/>
            <person name="Ren Z."/>
            <person name="Zhang X."/>
            <person name="Xu J."/>
        </authorList>
    </citation>
    <scope>NUCLEOTIDE SEQUENCE [LARGE SCALE GENOMIC DNA]</scope>
    <source>
        <strain evidence="10">personal::cf-49</strain>
        <strain evidence="8">Personal::cf-49</strain>
    </source>
</reference>
<organism evidence="9 11">
    <name type="scientific">Vagococcus xieshaowenii</name>
    <dbReference type="NCBI Taxonomy" id="2562451"/>
    <lineage>
        <taxon>Bacteria</taxon>
        <taxon>Bacillati</taxon>
        <taxon>Bacillota</taxon>
        <taxon>Bacilli</taxon>
        <taxon>Lactobacillales</taxon>
        <taxon>Enterococcaceae</taxon>
        <taxon>Vagococcus</taxon>
    </lineage>
</organism>
<dbReference type="CDD" id="cd02414">
    <property type="entry name" value="KH-II_Jag"/>
    <property type="match status" value="1"/>
</dbReference>
<accession>A0AAJ5JLK2</accession>
<dbReference type="Proteomes" id="UP000297725">
    <property type="component" value="Unassembled WGS sequence"/>
</dbReference>
<dbReference type="CDD" id="cd02644">
    <property type="entry name" value="R3H_jag"/>
    <property type="match status" value="1"/>
</dbReference>
<dbReference type="InterPro" id="IPR036867">
    <property type="entry name" value="R3H_dom_sf"/>
</dbReference>
<protein>
    <recommendedName>
        <fullName evidence="6">RNA-binding protein KhpB</fullName>
    </recommendedName>
    <alternativeName>
        <fullName evidence="6">RNA-binding protein EloR</fullName>
    </alternativeName>
</protein>
<evidence type="ECO:0000256" key="1">
    <source>
        <dbReference type="ARBA" id="ARBA00022490"/>
    </source>
</evidence>
<dbReference type="AlphaFoldDB" id="A0AAJ5JLK2"/>
<dbReference type="Gene3D" id="3.30.30.80">
    <property type="entry name" value="probable RNA-binding protein from clostridium symbiosum atcc 14940"/>
    <property type="match status" value="1"/>
</dbReference>
<evidence type="ECO:0000256" key="2">
    <source>
        <dbReference type="ARBA" id="ARBA00022884"/>
    </source>
</evidence>
<dbReference type="Proteomes" id="UP000296883">
    <property type="component" value="Chromosome"/>
</dbReference>
<proteinExistence type="inferred from homology"/>
<keyword evidence="3 6" id="KW-0133">Cell shape</keyword>
<dbReference type="InterPro" id="IPR015946">
    <property type="entry name" value="KH_dom-like_a/b"/>
</dbReference>
<comment type="subunit">
    <text evidence="6">Forms a complex with KhpA.</text>
</comment>
<evidence type="ECO:0000256" key="5">
    <source>
        <dbReference type="ARBA" id="ARBA00023316"/>
    </source>
</evidence>
<dbReference type="SMART" id="SM00393">
    <property type="entry name" value="R3H"/>
    <property type="match status" value="1"/>
</dbReference>
<comment type="function">
    <text evidence="6">A probable RNA chaperone. Forms a complex with KhpA which binds to cellular RNA and controls its expression. Plays a role in peptidoglycan (PG) homeostasis and cell length regulation.</text>
</comment>
<dbReference type="EMBL" id="SRHU01000012">
    <property type="protein sequence ID" value="TFZ42441.1"/>
    <property type="molecule type" value="Genomic_DNA"/>
</dbReference>
<name>A0AAJ5JLK2_9ENTE</name>
<keyword evidence="5 6" id="KW-0961">Cell wall biogenesis/degradation</keyword>
<evidence type="ECO:0000313" key="10">
    <source>
        <dbReference type="Proteomes" id="UP000296883"/>
    </source>
</evidence>
<evidence type="ECO:0000256" key="6">
    <source>
        <dbReference type="HAMAP-Rule" id="MF_00867"/>
    </source>
</evidence>
<evidence type="ECO:0000256" key="4">
    <source>
        <dbReference type="ARBA" id="ARBA00023186"/>
    </source>
</evidence>
<keyword evidence="10" id="KW-1185">Reference proteome</keyword>
<evidence type="ECO:0000256" key="3">
    <source>
        <dbReference type="ARBA" id="ARBA00022960"/>
    </source>
</evidence>
<dbReference type="SMART" id="SM01245">
    <property type="entry name" value="Jag_N"/>
    <property type="match status" value="1"/>
</dbReference>
<dbReference type="InterPro" id="IPR036612">
    <property type="entry name" value="KH_dom_type_1_sf"/>
</dbReference>
<dbReference type="RefSeq" id="WP_135254004.1">
    <property type="nucleotide sequence ID" value="NZ_SRHU01000012.1"/>
</dbReference>
<feature type="domain" description="R3H" evidence="7">
    <location>
        <begin position="181"/>
        <end position="247"/>
    </location>
</feature>
<dbReference type="PANTHER" id="PTHR35800:SF1">
    <property type="entry name" value="RNA-BINDING PROTEIN KHPB"/>
    <property type="match status" value="1"/>
</dbReference>
<dbReference type="Pfam" id="PF13083">
    <property type="entry name" value="KH_KhpA-B"/>
    <property type="match status" value="1"/>
</dbReference>
<gene>
    <name evidence="6" type="primary">khpB</name>
    <name evidence="6" type="synonym">eloR</name>
    <name evidence="9" type="ORF">E4031_03410</name>
    <name evidence="8" type="ORF">E4Z98_00120</name>
</gene>
<dbReference type="GO" id="GO:0071555">
    <property type="term" value="P:cell wall organization"/>
    <property type="evidence" value="ECO:0007669"/>
    <property type="project" value="UniProtKB-KW"/>
</dbReference>
<evidence type="ECO:0000313" key="11">
    <source>
        <dbReference type="Proteomes" id="UP000297725"/>
    </source>
</evidence>
<dbReference type="GO" id="GO:0009252">
    <property type="term" value="P:peptidoglycan biosynthetic process"/>
    <property type="evidence" value="ECO:0007669"/>
    <property type="project" value="UniProtKB-UniRule"/>
</dbReference>
<dbReference type="Pfam" id="PF14804">
    <property type="entry name" value="Jag_N"/>
    <property type="match status" value="1"/>
</dbReference>
<dbReference type="InterPro" id="IPR038008">
    <property type="entry name" value="Jag_KH"/>
</dbReference>
<dbReference type="InterPro" id="IPR032782">
    <property type="entry name" value="KhpB_N"/>
</dbReference>
<keyword evidence="1 6" id="KW-0963">Cytoplasm</keyword>
<dbReference type="SUPFAM" id="SSF82708">
    <property type="entry name" value="R3H domain"/>
    <property type="match status" value="1"/>
</dbReference>
<comment type="domain">
    <text evidence="6">Has an N-terminal Jag-N domain and 2 RNA-binding domains (KH and R3H).</text>
</comment>
<dbReference type="NCBIfam" id="NF041568">
    <property type="entry name" value="Jag_EloR"/>
    <property type="match status" value="1"/>
</dbReference>
<dbReference type="Gene3D" id="3.30.1370.50">
    <property type="entry name" value="R3H-like domain"/>
    <property type="match status" value="1"/>
</dbReference>
<dbReference type="Gene3D" id="3.30.300.20">
    <property type="match status" value="1"/>
</dbReference>
<dbReference type="InterPro" id="IPR001374">
    <property type="entry name" value="R3H_dom"/>
</dbReference>
<reference evidence="9 11" key="1">
    <citation type="submission" date="2019-03" db="EMBL/GenBank/DDBJ databases">
        <title>Vagococcus sp. was isolated fron gut of Carduelis flavirostris.</title>
        <authorList>
            <person name="Ge Y."/>
        </authorList>
    </citation>
    <scope>NUCLEOTIDE SEQUENCE [LARGE SCALE GENOMIC DNA]</scope>
    <source>
        <strain evidence="9 11">CF-210</strain>
    </source>
</reference>
<sequence length="250" mass="28292">MSEFRGATVNEAIEKGLATLGLTKETARIQIVSEDKKGFLGIGKKEAIVSILPAVAEKETISDVTTTSSTQETNHVEETKEEVSVSKEPFKVLENLNEQQTITELALYLTNITAELGAPALVRVERQKELVMMHLDTKQSGMLIGKHGRVLNAIQYLAQVFIHRVSKDRLNVVVNVGDYRERRQEAMERLARRTARKVEETGQAVFLEPMPAFERKLIHGYLTQHPYVETHSEGEEPHRYLVVELKRNVF</sequence>
<comment type="subcellular location">
    <subcellularLocation>
        <location evidence="6">Cytoplasm</location>
    </subcellularLocation>
</comment>
<dbReference type="GO" id="GO:0008360">
    <property type="term" value="P:regulation of cell shape"/>
    <property type="evidence" value="ECO:0007669"/>
    <property type="project" value="UniProtKB-KW"/>
</dbReference>
<comment type="similarity">
    <text evidence="6">Belongs to the KhpB RNA-binding protein family.</text>
</comment>
<dbReference type="PROSITE" id="PS51061">
    <property type="entry name" value="R3H"/>
    <property type="match status" value="1"/>
</dbReference>
<dbReference type="InterPro" id="IPR039247">
    <property type="entry name" value="KhpB"/>
</dbReference>
<dbReference type="EMBL" id="CP038865">
    <property type="protein sequence ID" value="QCA27846.1"/>
    <property type="molecule type" value="Genomic_DNA"/>
</dbReference>
<keyword evidence="2 6" id="KW-0694">RNA-binding</keyword>
<evidence type="ECO:0000259" key="7">
    <source>
        <dbReference type="PROSITE" id="PS51061"/>
    </source>
</evidence>
<dbReference type="PANTHER" id="PTHR35800">
    <property type="entry name" value="PROTEIN JAG"/>
    <property type="match status" value="1"/>
</dbReference>
<dbReference type="SUPFAM" id="SSF54791">
    <property type="entry name" value="Eukaryotic type KH-domain (KH-domain type I)"/>
    <property type="match status" value="1"/>
</dbReference>
<dbReference type="HAMAP" id="MF_00867">
    <property type="entry name" value="KhpB"/>
    <property type="match status" value="1"/>
</dbReference>